<feature type="transmembrane region" description="Helical" evidence="1">
    <location>
        <begin position="102"/>
        <end position="119"/>
    </location>
</feature>
<evidence type="ECO:0008006" key="4">
    <source>
        <dbReference type="Google" id="ProtNLM"/>
    </source>
</evidence>
<proteinExistence type="predicted"/>
<feature type="transmembrane region" description="Helical" evidence="1">
    <location>
        <begin position="181"/>
        <end position="198"/>
    </location>
</feature>
<reference evidence="3" key="1">
    <citation type="submission" date="2017-01" db="EMBL/GenBank/DDBJ databases">
        <authorList>
            <person name="Varghese N."/>
            <person name="Submissions S."/>
        </authorList>
    </citation>
    <scope>NUCLEOTIDE SEQUENCE [LARGE SCALE GENOMIC DNA]</scope>
    <source>
        <strain evidence="3">DSM 21054</strain>
    </source>
</reference>
<dbReference type="STRING" id="477680.SAMN05421788_101930"/>
<dbReference type="RefSeq" id="WP_144263966.1">
    <property type="nucleotide sequence ID" value="NZ_AP017422.1"/>
</dbReference>
<protein>
    <recommendedName>
        <fullName evidence="4">PAP2 superfamily protein</fullName>
    </recommendedName>
</protein>
<gene>
    <name evidence="2" type="ORF">SAMN05421788_101930</name>
</gene>
<dbReference type="AlphaFoldDB" id="A0A1N7LK94"/>
<feature type="transmembrane region" description="Helical" evidence="1">
    <location>
        <begin position="205"/>
        <end position="226"/>
    </location>
</feature>
<evidence type="ECO:0000313" key="2">
    <source>
        <dbReference type="EMBL" id="SIS74209.1"/>
    </source>
</evidence>
<keyword evidence="1" id="KW-0472">Membrane</keyword>
<name>A0A1N7LK94_9BACT</name>
<accession>A0A1N7LK94</accession>
<feature type="transmembrane region" description="Helical" evidence="1">
    <location>
        <begin position="66"/>
        <end position="90"/>
    </location>
</feature>
<keyword evidence="1" id="KW-1133">Transmembrane helix</keyword>
<evidence type="ECO:0000256" key="1">
    <source>
        <dbReference type="SAM" id="Phobius"/>
    </source>
</evidence>
<feature type="transmembrane region" description="Helical" evidence="1">
    <location>
        <begin position="131"/>
        <end position="149"/>
    </location>
</feature>
<dbReference type="EMBL" id="FTOR01000001">
    <property type="protein sequence ID" value="SIS74209.1"/>
    <property type="molecule type" value="Genomic_DNA"/>
</dbReference>
<organism evidence="2 3">
    <name type="scientific">Filimonas lacunae</name>
    <dbReference type="NCBI Taxonomy" id="477680"/>
    <lineage>
        <taxon>Bacteria</taxon>
        <taxon>Pseudomonadati</taxon>
        <taxon>Bacteroidota</taxon>
        <taxon>Chitinophagia</taxon>
        <taxon>Chitinophagales</taxon>
        <taxon>Chitinophagaceae</taxon>
        <taxon>Filimonas</taxon>
    </lineage>
</organism>
<dbReference type="OrthoDB" id="9786064at2"/>
<keyword evidence="3" id="KW-1185">Reference proteome</keyword>
<sequence>MEPLTMSVENESEAPYVAPKPVKWVATLLSYVAHPLFLPTFFYYWLIQRFPVEFPGLEGKMLQLRLIGVFVTTAFLPGIAVFLMWRLKFISGIRLKTQKDRIVPYIIIMIFYWWMWYLSKNFKDQPAVLKFFFLGIFLTTVGGLSFNNFEKISMHAMGVAGVLTGVLLTCFYYKTHLGADVSIVMIVAGAVCSARLILNDHSTREVYLGFFVGAACQLIGYFVSFLW</sequence>
<feature type="transmembrane region" description="Helical" evidence="1">
    <location>
        <begin position="156"/>
        <end position="175"/>
    </location>
</feature>
<keyword evidence="1" id="KW-0812">Transmembrane</keyword>
<feature type="transmembrane region" description="Helical" evidence="1">
    <location>
        <begin position="24"/>
        <end position="46"/>
    </location>
</feature>
<dbReference type="Proteomes" id="UP000186917">
    <property type="component" value="Unassembled WGS sequence"/>
</dbReference>
<evidence type="ECO:0000313" key="3">
    <source>
        <dbReference type="Proteomes" id="UP000186917"/>
    </source>
</evidence>